<sequence>MVNVICMKWGTKYGPEYVNTLRSMLNRHLKRPHRFICFTDDGTGIVPGVEIKPLPTMDLPPDKERGWRKLSTFQNPFSDLTGPTLFLDLDIAITGSIDCFFDHPGEFCIIRDWAKPDKTGNSSVYRFTAGAHPDILEFFLKHIDQVKAEVRNEQEYLTRQMNRKGLVTYWPEEWCVSFKHSCLATFPLNLFLTPRLPEGAKIVVFHGNPNPPEAVVGKSKNLYRHVRPTPWVAEHWR</sequence>
<keyword evidence="1" id="KW-0808">Transferase</keyword>
<evidence type="ECO:0000313" key="2">
    <source>
        <dbReference type="Proteomes" id="UP000290218"/>
    </source>
</evidence>
<dbReference type="SUPFAM" id="SSF53448">
    <property type="entry name" value="Nucleotide-diphospho-sugar transferases"/>
    <property type="match status" value="1"/>
</dbReference>
<reference evidence="1 2" key="1">
    <citation type="submission" date="2019-01" db="EMBL/GenBank/DDBJ databases">
        <title>Lacunisphaera sp. strain TWA-58.</title>
        <authorList>
            <person name="Chen W.-M."/>
        </authorList>
    </citation>
    <scope>NUCLEOTIDE SEQUENCE [LARGE SCALE GENOMIC DNA]</scope>
    <source>
        <strain evidence="1 2">TWA-58</strain>
    </source>
</reference>
<dbReference type="RefSeq" id="WP_129047402.1">
    <property type="nucleotide sequence ID" value="NZ_SDHX01000001.1"/>
</dbReference>
<dbReference type="EMBL" id="SDHX01000001">
    <property type="protein sequence ID" value="RXK56035.1"/>
    <property type="molecule type" value="Genomic_DNA"/>
</dbReference>
<gene>
    <name evidence="1" type="ORF">ESB00_09195</name>
</gene>
<dbReference type="AlphaFoldDB" id="A0A4Q1CAD6"/>
<keyword evidence="2" id="KW-1185">Reference proteome</keyword>
<dbReference type="InterPro" id="IPR029044">
    <property type="entry name" value="Nucleotide-diphossugar_trans"/>
</dbReference>
<evidence type="ECO:0000313" key="1">
    <source>
        <dbReference type="EMBL" id="RXK56035.1"/>
    </source>
</evidence>
<name>A0A4Q1CAD6_9BACT</name>
<organism evidence="1 2">
    <name type="scientific">Oleiharenicola lentus</name>
    <dbReference type="NCBI Taxonomy" id="2508720"/>
    <lineage>
        <taxon>Bacteria</taxon>
        <taxon>Pseudomonadati</taxon>
        <taxon>Verrucomicrobiota</taxon>
        <taxon>Opitutia</taxon>
        <taxon>Opitutales</taxon>
        <taxon>Opitutaceae</taxon>
        <taxon>Oleiharenicola</taxon>
    </lineage>
</organism>
<dbReference type="Proteomes" id="UP000290218">
    <property type="component" value="Unassembled WGS sequence"/>
</dbReference>
<comment type="caution">
    <text evidence="1">The sequence shown here is derived from an EMBL/GenBank/DDBJ whole genome shotgun (WGS) entry which is preliminary data.</text>
</comment>
<dbReference type="OrthoDB" id="564871at2"/>
<accession>A0A4Q1CAD6</accession>
<protein>
    <submittedName>
        <fullName evidence="1">Glycosyltransferase</fullName>
    </submittedName>
</protein>
<proteinExistence type="predicted"/>
<dbReference type="GO" id="GO:0016740">
    <property type="term" value="F:transferase activity"/>
    <property type="evidence" value="ECO:0007669"/>
    <property type="project" value="UniProtKB-KW"/>
</dbReference>